<gene>
    <name evidence="2" type="ORF">F511_35499</name>
</gene>
<accession>A0A2Z7BJT0</accession>
<dbReference type="AlphaFoldDB" id="A0A2Z7BJT0"/>
<name>A0A2Z7BJT0_9LAMI</name>
<keyword evidence="3" id="KW-1185">Reference proteome</keyword>
<proteinExistence type="predicted"/>
<organism evidence="2 3">
    <name type="scientific">Dorcoceras hygrometricum</name>
    <dbReference type="NCBI Taxonomy" id="472368"/>
    <lineage>
        <taxon>Eukaryota</taxon>
        <taxon>Viridiplantae</taxon>
        <taxon>Streptophyta</taxon>
        <taxon>Embryophyta</taxon>
        <taxon>Tracheophyta</taxon>
        <taxon>Spermatophyta</taxon>
        <taxon>Magnoliopsida</taxon>
        <taxon>eudicotyledons</taxon>
        <taxon>Gunneridae</taxon>
        <taxon>Pentapetalae</taxon>
        <taxon>asterids</taxon>
        <taxon>lamiids</taxon>
        <taxon>Lamiales</taxon>
        <taxon>Gesneriaceae</taxon>
        <taxon>Didymocarpoideae</taxon>
        <taxon>Trichosporeae</taxon>
        <taxon>Loxocarpinae</taxon>
        <taxon>Dorcoceras</taxon>
    </lineage>
</organism>
<sequence>MQAMVRVVAHPSVSIGPGGGPAGGFPVKGGRSHEVEKLEIEYVGPLGSPDLNDADDPAVDFIPSGGEDLLSPAAVATP</sequence>
<protein>
    <submittedName>
        <fullName evidence="2">Uncharacterized protein</fullName>
    </submittedName>
</protein>
<reference evidence="2 3" key="1">
    <citation type="journal article" date="2015" name="Proc. Natl. Acad. Sci. U.S.A.">
        <title>The resurrection genome of Boea hygrometrica: A blueprint for survival of dehydration.</title>
        <authorList>
            <person name="Xiao L."/>
            <person name="Yang G."/>
            <person name="Zhang L."/>
            <person name="Yang X."/>
            <person name="Zhao S."/>
            <person name="Ji Z."/>
            <person name="Zhou Q."/>
            <person name="Hu M."/>
            <person name="Wang Y."/>
            <person name="Chen M."/>
            <person name="Xu Y."/>
            <person name="Jin H."/>
            <person name="Xiao X."/>
            <person name="Hu G."/>
            <person name="Bao F."/>
            <person name="Hu Y."/>
            <person name="Wan P."/>
            <person name="Li L."/>
            <person name="Deng X."/>
            <person name="Kuang T."/>
            <person name="Xiang C."/>
            <person name="Zhu J.K."/>
            <person name="Oliver M.J."/>
            <person name="He Y."/>
        </authorList>
    </citation>
    <scope>NUCLEOTIDE SEQUENCE [LARGE SCALE GENOMIC DNA]</scope>
    <source>
        <strain evidence="3">cv. XS01</strain>
    </source>
</reference>
<evidence type="ECO:0000313" key="3">
    <source>
        <dbReference type="Proteomes" id="UP000250235"/>
    </source>
</evidence>
<feature type="compositionally biased region" description="Gly residues" evidence="1">
    <location>
        <begin position="16"/>
        <end position="27"/>
    </location>
</feature>
<dbReference type="EMBL" id="KV005089">
    <property type="protein sequence ID" value="KZV34337.1"/>
    <property type="molecule type" value="Genomic_DNA"/>
</dbReference>
<dbReference type="Proteomes" id="UP000250235">
    <property type="component" value="Unassembled WGS sequence"/>
</dbReference>
<evidence type="ECO:0000256" key="1">
    <source>
        <dbReference type="SAM" id="MobiDB-lite"/>
    </source>
</evidence>
<feature type="region of interest" description="Disordered" evidence="1">
    <location>
        <begin position="11"/>
        <end position="30"/>
    </location>
</feature>
<evidence type="ECO:0000313" key="2">
    <source>
        <dbReference type="EMBL" id="KZV34337.1"/>
    </source>
</evidence>